<dbReference type="EMBL" id="VUMN01000032">
    <property type="protein sequence ID" value="MSS59451.1"/>
    <property type="molecule type" value="Genomic_DNA"/>
</dbReference>
<dbReference type="NCBIfam" id="TIGR04567">
    <property type="entry name" value="RNAP_delt_lowGC"/>
    <property type="match status" value="1"/>
</dbReference>
<dbReference type="AlphaFoldDB" id="A0A7X2THD2"/>
<evidence type="ECO:0000256" key="5">
    <source>
        <dbReference type="ARBA" id="ARBA00023163"/>
    </source>
</evidence>
<dbReference type="GO" id="GO:0000428">
    <property type="term" value="C:DNA-directed RNA polymerase complex"/>
    <property type="evidence" value="ECO:0007669"/>
    <property type="project" value="UniProtKB-KW"/>
</dbReference>
<keyword evidence="3 9" id="KW-0808">Transferase</keyword>
<sequence length="113" mass="13305">MTTAGKETMTDAAYRCMSQRKTEVEFARLWAEVAEVMHIPEEQLTRKKRQFYNELIEDRRFAALKGNKWDLRSRRKFEEVNSDTADLEDDSDDEAEENAEDETLDIPNGFESY</sequence>
<evidence type="ECO:0000259" key="8">
    <source>
        <dbReference type="PROSITE" id="PS51913"/>
    </source>
</evidence>
<evidence type="ECO:0000256" key="3">
    <source>
        <dbReference type="ARBA" id="ARBA00022679"/>
    </source>
</evidence>
<feature type="compositionally biased region" description="Acidic residues" evidence="7">
    <location>
        <begin position="85"/>
        <end position="104"/>
    </location>
</feature>
<dbReference type="InterPro" id="IPR038087">
    <property type="entry name" value="RNAP_delta_N_dom_sf"/>
</dbReference>
<dbReference type="InterPro" id="IPR007759">
    <property type="entry name" value="Asxl_HARE-HTH"/>
</dbReference>
<proteinExistence type="inferred from homology"/>
<gene>
    <name evidence="9" type="primary">rpoE</name>
    <name evidence="9" type="ORF">FYJ51_11170</name>
</gene>
<organism evidence="9 10">
    <name type="scientific">Stecheria intestinalis</name>
    <dbReference type="NCBI Taxonomy" id="2606630"/>
    <lineage>
        <taxon>Bacteria</taxon>
        <taxon>Bacillati</taxon>
        <taxon>Bacillota</taxon>
        <taxon>Erysipelotrichia</taxon>
        <taxon>Erysipelotrichales</taxon>
        <taxon>Erysipelotrichaceae</taxon>
        <taxon>Stecheria</taxon>
    </lineage>
</organism>
<evidence type="ECO:0000256" key="1">
    <source>
        <dbReference type="ARBA" id="ARBA00009828"/>
    </source>
</evidence>
<dbReference type="RefSeq" id="WP_105304750.1">
    <property type="nucleotide sequence ID" value="NZ_JAQXPC010000073.1"/>
</dbReference>
<evidence type="ECO:0000256" key="4">
    <source>
        <dbReference type="ARBA" id="ARBA00022695"/>
    </source>
</evidence>
<keyword evidence="5" id="KW-0804">Transcription</keyword>
<reference evidence="9 10" key="1">
    <citation type="submission" date="2019-08" db="EMBL/GenBank/DDBJ databases">
        <title>In-depth cultivation of the pig gut microbiome towards novel bacterial diversity and tailored functional studies.</title>
        <authorList>
            <person name="Wylensek D."/>
            <person name="Hitch T.C.A."/>
            <person name="Clavel T."/>
        </authorList>
    </citation>
    <scope>NUCLEOTIDE SEQUENCE [LARGE SCALE GENOMIC DNA]</scope>
    <source>
        <strain evidence="9 10">Oil+RF-744-GAM-WT-6</strain>
    </source>
</reference>
<keyword evidence="2 9" id="KW-0240">DNA-directed RNA polymerase</keyword>
<dbReference type="GO" id="GO:0006351">
    <property type="term" value="P:DNA-templated transcription"/>
    <property type="evidence" value="ECO:0007669"/>
    <property type="project" value="InterPro"/>
</dbReference>
<dbReference type="Gene3D" id="1.10.10.1250">
    <property type="entry name" value="RNA polymerase, subunit delta, N-terminal domain"/>
    <property type="match status" value="1"/>
</dbReference>
<feature type="domain" description="HTH HARE-type" evidence="8">
    <location>
        <begin position="7"/>
        <end position="74"/>
    </location>
</feature>
<dbReference type="GO" id="GO:0006355">
    <property type="term" value="P:regulation of DNA-templated transcription"/>
    <property type="evidence" value="ECO:0007669"/>
    <property type="project" value="InterPro"/>
</dbReference>
<name>A0A7X2THD2_9FIRM</name>
<dbReference type="InterPro" id="IPR029757">
    <property type="entry name" value="RpoE"/>
</dbReference>
<comment type="caution">
    <text evidence="9">The sequence shown here is derived from an EMBL/GenBank/DDBJ whole genome shotgun (WGS) entry which is preliminary data.</text>
</comment>
<evidence type="ECO:0000313" key="10">
    <source>
        <dbReference type="Proteomes" id="UP000461880"/>
    </source>
</evidence>
<comment type="similarity">
    <text evidence="1">Belongs to the RpoE family.</text>
</comment>
<feature type="region of interest" description="Disordered" evidence="7">
    <location>
        <begin position="80"/>
        <end position="113"/>
    </location>
</feature>
<keyword evidence="4 9" id="KW-0548">Nucleotidyltransferase</keyword>
<evidence type="ECO:0000256" key="7">
    <source>
        <dbReference type="SAM" id="MobiDB-lite"/>
    </source>
</evidence>
<dbReference type="GO" id="GO:0016779">
    <property type="term" value="F:nucleotidyltransferase activity"/>
    <property type="evidence" value="ECO:0007669"/>
    <property type="project" value="UniProtKB-KW"/>
</dbReference>
<dbReference type="PROSITE" id="PS51913">
    <property type="entry name" value="HTH_HARE"/>
    <property type="match status" value="1"/>
</dbReference>
<evidence type="ECO:0000256" key="6">
    <source>
        <dbReference type="ARBA" id="ARBA00031937"/>
    </source>
</evidence>
<keyword evidence="10" id="KW-1185">Reference proteome</keyword>
<evidence type="ECO:0000256" key="2">
    <source>
        <dbReference type="ARBA" id="ARBA00022478"/>
    </source>
</evidence>
<accession>A0A7X2THD2</accession>
<dbReference type="Proteomes" id="UP000461880">
    <property type="component" value="Unassembled WGS sequence"/>
</dbReference>
<protein>
    <recommendedName>
        <fullName evidence="6">RNAP delta factor</fullName>
    </recommendedName>
</protein>
<evidence type="ECO:0000313" key="9">
    <source>
        <dbReference type="EMBL" id="MSS59451.1"/>
    </source>
</evidence>